<dbReference type="AlphaFoldDB" id="A0A2V1GVL6"/>
<accession>A0A2V1GVL6</accession>
<evidence type="ECO:0000313" key="3">
    <source>
        <dbReference type="Proteomes" id="UP000244906"/>
    </source>
</evidence>
<sequence length="179" mass="19948">MVNHLNKSLKFWMVSSLLLSLSTNVCAASEYAVKSAIIYKITKFVQWPDSVADGDELKICVVGINPFGKALNAVNDKVSQGKTIKISYLENPNKDIDCHIAFLHPKAEQMKQWIQQHNEQGILTISDIKGFAKSGGMVELEMKGKRIGFLIHRKNASKAGFNFKSQLLRLAKIIKSQGD</sequence>
<keyword evidence="1" id="KW-0732">Signal</keyword>
<gene>
    <name evidence="2" type="ORF">DC094_14835</name>
</gene>
<evidence type="ECO:0000313" key="2">
    <source>
        <dbReference type="EMBL" id="PVZ67707.1"/>
    </source>
</evidence>
<reference evidence="2 3" key="1">
    <citation type="submission" date="2018-04" db="EMBL/GenBank/DDBJ databases">
        <title>Thalassorhabdus spongiae gen. nov., sp. nov., isolated from a marine sponge in South-West Iceland.</title>
        <authorList>
            <person name="Knobloch S."/>
            <person name="Daussin A."/>
            <person name="Johannsson R."/>
            <person name="Marteinsson V.T."/>
        </authorList>
    </citation>
    <scope>NUCLEOTIDE SEQUENCE [LARGE SCALE GENOMIC DNA]</scope>
    <source>
        <strain evidence="2 3">Hp12</strain>
    </source>
</reference>
<organism evidence="2 3">
    <name type="scientific">Pelagibaculum spongiae</name>
    <dbReference type="NCBI Taxonomy" id="2080658"/>
    <lineage>
        <taxon>Bacteria</taxon>
        <taxon>Pseudomonadati</taxon>
        <taxon>Pseudomonadota</taxon>
        <taxon>Gammaproteobacteria</taxon>
        <taxon>Oceanospirillales</taxon>
        <taxon>Pelagibaculum</taxon>
    </lineage>
</organism>
<feature type="signal peptide" evidence="1">
    <location>
        <begin position="1"/>
        <end position="27"/>
    </location>
</feature>
<comment type="caution">
    <text evidence="2">The sequence shown here is derived from an EMBL/GenBank/DDBJ whole genome shotgun (WGS) entry which is preliminary data.</text>
</comment>
<protein>
    <recommendedName>
        <fullName evidence="4">DUF4154 domain-containing protein</fullName>
    </recommendedName>
</protein>
<name>A0A2V1GVL6_9GAMM</name>
<dbReference type="Pfam" id="PF13689">
    <property type="entry name" value="DUF4154"/>
    <property type="match status" value="1"/>
</dbReference>
<feature type="chain" id="PRO_5015938758" description="DUF4154 domain-containing protein" evidence="1">
    <location>
        <begin position="28"/>
        <end position="179"/>
    </location>
</feature>
<proteinExistence type="predicted"/>
<keyword evidence="3" id="KW-1185">Reference proteome</keyword>
<dbReference type="EMBL" id="QDDL01000006">
    <property type="protein sequence ID" value="PVZ67707.1"/>
    <property type="molecule type" value="Genomic_DNA"/>
</dbReference>
<dbReference type="InterPro" id="IPR025293">
    <property type="entry name" value="YfiR/HmsC-like"/>
</dbReference>
<dbReference type="Proteomes" id="UP000244906">
    <property type="component" value="Unassembled WGS sequence"/>
</dbReference>
<evidence type="ECO:0008006" key="4">
    <source>
        <dbReference type="Google" id="ProtNLM"/>
    </source>
</evidence>
<evidence type="ECO:0000256" key="1">
    <source>
        <dbReference type="SAM" id="SignalP"/>
    </source>
</evidence>